<gene>
    <name evidence="1" type="ORF">C7212DRAFT_213287</name>
</gene>
<name>A0A317SHE9_9PEZI</name>
<keyword evidence="2" id="KW-1185">Reference proteome</keyword>
<accession>A0A317SHE9</accession>
<sequence length="114" mass="12704">ERETREICLNLKPRNLTCPGLRPPRRAPSPSPRTGLSLRRLLMSVMASNSNSNSHSLICPRCLDARPTTTNTTALAPPPFPQNKLLRRRVDQTIVASRSIIRDARASPGRIRNV</sequence>
<evidence type="ECO:0000313" key="2">
    <source>
        <dbReference type="Proteomes" id="UP000246991"/>
    </source>
</evidence>
<dbReference type="AlphaFoldDB" id="A0A317SHE9"/>
<reference evidence="1 2" key="1">
    <citation type="submission" date="2018-03" db="EMBL/GenBank/DDBJ databases">
        <title>Genomes of Pezizomycetes fungi and the evolution of truffles.</title>
        <authorList>
            <person name="Murat C."/>
            <person name="Payen T."/>
            <person name="Noel B."/>
            <person name="Kuo A."/>
            <person name="Martin F.M."/>
        </authorList>
    </citation>
    <scope>NUCLEOTIDE SEQUENCE [LARGE SCALE GENOMIC DNA]</scope>
    <source>
        <strain evidence="1">091103-1</strain>
    </source>
</reference>
<feature type="non-terminal residue" evidence="1">
    <location>
        <position position="1"/>
    </location>
</feature>
<dbReference type="Proteomes" id="UP000246991">
    <property type="component" value="Unassembled WGS sequence"/>
</dbReference>
<comment type="caution">
    <text evidence="1">The sequence shown here is derived from an EMBL/GenBank/DDBJ whole genome shotgun (WGS) entry which is preliminary data.</text>
</comment>
<dbReference type="EMBL" id="PYWC01000070">
    <property type="protein sequence ID" value="PWW73939.1"/>
    <property type="molecule type" value="Genomic_DNA"/>
</dbReference>
<proteinExistence type="predicted"/>
<organism evidence="1 2">
    <name type="scientific">Tuber magnatum</name>
    <name type="common">white Piedmont truffle</name>
    <dbReference type="NCBI Taxonomy" id="42249"/>
    <lineage>
        <taxon>Eukaryota</taxon>
        <taxon>Fungi</taxon>
        <taxon>Dikarya</taxon>
        <taxon>Ascomycota</taxon>
        <taxon>Pezizomycotina</taxon>
        <taxon>Pezizomycetes</taxon>
        <taxon>Pezizales</taxon>
        <taxon>Tuberaceae</taxon>
        <taxon>Tuber</taxon>
    </lineage>
</organism>
<dbReference type="OrthoDB" id="5409300at2759"/>
<evidence type="ECO:0000313" key="1">
    <source>
        <dbReference type="EMBL" id="PWW73939.1"/>
    </source>
</evidence>
<protein>
    <submittedName>
        <fullName evidence="1">Uncharacterized protein</fullName>
    </submittedName>
</protein>